<evidence type="ECO:0000313" key="9">
    <source>
        <dbReference type="Proteomes" id="UP001166402"/>
    </source>
</evidence>
<sequence length="68" mass="7978">MYDNLSTSEIIRLFAPLIIIQLGLMIFSIYRLTKDKVRFLPKWAWLIIIVLGEILGPLMFLIIGREKE</sequence>
<evidence type="ECO:0000256" key="5">
    <source>
        <dbReference type="ARBA" id="ARBA00023136"/>
    </source>
</evidence>
<accession>A0ABS4NHG7</accession>
<feature type="transmembrane region" description="Helical" evidence="6">
    <location>
        <begin position="43"/>
        <end position="63"/>
    </location>
</feature>
<dbReference type="Proteomes" id="UP001166402">
    <property type="component" value="Unassembled WGS sequence"/>
</dbReference>
<dbReference type="RefSeq" id="WP_014758216.1">
    <property type="nucleotide sequence ID" value="NZ_JAGGLT010000035.1"/>
</dbReference>
<reference evidence="8" key="1">
    <citation type="submission" date="2021-03" db="EMBL/GenBank/DDBJ databases">
        <title>Genomic Encyclopedia of Type Strains, Phase IV (KMG-IV): sequencing the most valuable type-strain genomes for metagenomic binning, comparative biology and taxonomic classification.</title>
        <authorList>
            <person name="Goeker M."/>
        </authorList>
    </citation>
    <scope>NUCLEOTIDE SEQUENCE</scope>
    <source>
        <strain evidence="8">DSM 101588</strain>
    </source>
</reference>
<dbReference type="Pfam" id="PF13396">
    <property type="entry name" value="PLDc_N"/>
    <property type="match status" value="1"/>
</dbReference>
<evidence type="ECO:0000256" key="2">
    <source>
        <dbReference type="ARBA" id="ARBA00022475"/>
    </source>
</evidence>
<evidence type="ECO:0000256" key="3">
    <source>
        <dbReference type="ARBA" id="ARBA00022692"/>
    </source>
</evidence>
<evidence type="ECO:0000256" key="6">
    <source>
        <dbReference type="SAM" id="Phobius"/>
    </source>
</evidence>
<keyword evidence="4 6" id="KW-1133">Transmembrane helix</keyword>
<proteinExistence type="predicted"/>
<keyword evidence="2" id="KW-1003">Cell membrane</keyword>
<evidence type="ECO:0000256" key="4">
    <source>
        <dbReference type="ARBA" id="ARBA00022989"/>
    </source>
</evidence>
<dbReference type="EMBL" id="JAGGLT010000035">
    <property type="protein sequence ID" value="MBP2073113.1"/>
    <property type="molecule type" value="Genomic_DNA"/>
</dbReference>
<evidence type="ECO:0000259" key="7">
    <source>
        <dbReference type="Pfam" id="PF13396"/>
    </source>
</evidence>
<comment type="subcellular location">
    <subcellularLocation>
        <location evidence="1">Cell membrane</location>
        <topology evidence="1">Multi-pass membrane protein</topology>
    </subcellularLocation>
</comment>
<evidence type="ECO:0000256" key="1">
    <source>
        <dbReference type="ARBA" id="ARBA00004651"/>
    </source>
</evidence>
<gene>
    <name evidence="8" type="ORF">J2Z80_002665</name>
</gene>
<keyword evidence="9" id="KW-1185">Reference proteome</keyword>
<name>A0ABS4NHG7_9THEO</name>
<keyword evidence="3 6" id="KW-0812">Transmembrane</keyword>
<dbReference type="InterPro" id="IPR027379">
    <property type="entry name" value="CLS_N"/>
</dbReference>
<protein>
    <submittedName>
        <fullName evidence="8">Uncharacterized protein YybS (DUF2232 family)</fullName>
    </submittedName>
</protein>
<feature type="domain" description="Cardiolipin synthase N-terminal" evidence="7">
    <location>
        <begin position="24"/>
        <end position="65"/>
    </location>
</feature>
<organism evidence="8 9">
    <name type="scientific">Thermoanaerobacterium butyriciformans</name>
    <dbReference type="NCBI Taxonomy" id="1702242"/>
    <lineage>
        <taxon>Bacteria</taxon>
        <taxon>Bacillati</taxon>
        <taxon>Bacillota</taxon>
        <taxon>Clostridia</taxon>
        <taxon>Thermoanaerobacterales</taxon>
        <taxon>Thermoanaerobacteraceae</taxon>
        <taxon>Thermoanaerobacterium</taxon>
    </lineage>
</organism>
<feature type="transmembrane region" description="Helical" evidence="6">
    <location>
        <begin position="12"/>
        <end position="31"/>
    </location>
</feature>
<keyword evidence="5 6" id="KW-0472">Membrane</keyword>
<comment type="caution">
    <text evidence="8">The sequence shown here is derived from an EMBL/GenBank/DDBJ whole genome shotgun (WGS) entry which is preliminary data.</text>
</comment>
<evidence type="ECO:0000313" key="8">
    <source>
        <dbReference type="EMBL" id="MBP2073113.1"/>
    </source>
</evidence>